<keyword evidence="1" id="KW-0175">Coiled coil</keyword>
<comment type="caution">
    <text evidence="2">The sequence shown here is derived from an EMBL/GenBank/DDBJ whole genome shotgun (WGS) entry which is preliminary data.</text>
</comment>
<dbReference type="EMBL" id="LBQB01000006">
    <property type="protein sequence ID" value="KKP69497.1"/>
    <property type="molecule type" value="Genomic_DNA"/>
</dbReference>
<evidence type="ECO:0000256" key="1">
    <source>
        <dbReference type="SAM" id="Coils"/>
    </source>
</evidence>
<accession>A0A0G0EQ79</accession>
<dbReference type="AlphaFoldDB" id="A0A0G0EQ79"/>
<dbReference type="InterPro" id="IPR036894">
    <property type="entry name" value="YbaB-like_sf"/>
</dbReference>
<organism evidence="2 3">
    <name type="scientific">candidate division CPR3 bacterium GW2011_GWF2_35_18</name>
    <dbReference type="NCBI Taxonomy" id="1618350"/>
    <lineage>
        <taxon>Bacteria</taxon>
        <taxon>Bacteria division CPR3</taxon>
    </lineage>
</organism>
<proteinExistence type="predicted"/>
<sequence>MFDKIKELNELRKQAKKMQDMLKEEVIVVEKGNVKVKIRGDMEVEWVELDGEQRKDLAQAFNAAIKESQKVAAQKMRGQMGDFKIPGF</sequence>
<gene>
    <name evidence="2" type="ORF">UR67_C0006G0064</name>
</gene>
<evidence type="ECO:0008006" key="4">
    <source>
        <dbReference type="Google" id="ProtNLM"/>
    </source>
</evidence>
<dbReference type="Proteomes" id="UP000034581">
    <property type="component" value="Unassembled WGS sequence"/>
</dbReference>
<name>A0A0G0EQ79_UNCC3</name>
<feature type="coiled-coil region" evidence="1">
    <location>
        <begin position="1"/>
        <end position="28"/>
    </location>
</feature>
<evidence type="ECO:0000313" key="2">
    <source>
        <dbReference type="EMBL" id="KKP69497.1"/>
    </source>
</evidence>
<dbReference type="Pfam" id="PF02575">
    <property type="entry name" value="YbaB_DNA_bd"/>
    <property type="match status" value="1"/>
</dbReference>
<dbReference type="InterPro" id="IPR004401">
    <property type="entry name" value="YbaB/EbfC"/>
</dbReference>
<dbReference type="Gene3D" id="3.30.1310.10">
    <property type="entry name" value="Nucleoid-associated protein YbaB-like domain"/>
    <property type="match status" value="1"/>
</dbReference>
<evidence type="ECO:0000313" key="3">
    <source>
        <dbReference type="Proteomes" id="UP000034581"/>
    </source>
</evidence>
<dbReference type="SUPFAM" id="SSF82607">
    <property type="entry name" value="YbaB-like"/>
    <property type="match status" value="1"/>
</dbReference>
<reference evidence="2 3" key="1">
    <citation type="journal article" date="2015" name="Nature">
        <title>rRNA introns, odd ribosomes, and small enigmatic genomes across a large radiation of phyla.</title>
        <authorList>
            <person name="Brown C.T."/>
            <person name="Hug L.A."/>
            <person name="Thomas B.C."/>
            <person name="Sharon I."/>
            <person name="Castelle C.J."/>
            <person name="Singh A."/>
            <person name="Wilkins M.J."/>
            <person name="Williams K.H."/>
            <person name="Banfield J.F."/>
        </authorList>
    </citation>
    <scope>NUCLEOTIDE SEQUENCE [LARGE SCALE GENOMIC DNA]</scope>
</reference>
<dbReference type="GO" id="GO:0003677">
    <property type="term" value="F:DNA binding"/>
    <property type="evidence" value="ECO:0007669"/>
    <property type="project" value="InterPro"/>
</dbReference>
<protein>
    <recommendedName>
        <fullName evidence="4">Nucleoid-associated protein</fullName>
    </recommendedName>
</protein>
<dbReference type="STRING" id="1618350.UR67_C0006G0064"/>